<sequence length="902" mass="99487">MSQSAHSKSSKTGGGSPTAPTRIVDLERGRRHSSSSNKNMQNTSDLLRGSGISNVHLIDLVDTTQATDGFATFPGRMDNASSSSNSDIVARGGGKRSIIFAFLIFLVGAGASAAFLSIGILHAKQDQANQFDQLTSEFVVKLQDAFHDYELFGLWIVESCRAREGVSARNGSSNVLGICSRQDFRELYIHIRRVGLEFQSAQFMPRVSRDEREAVEASSRSFYKDKYPHVNYRGVVGLFIDDEGVKVEPQDERDFYWPVHYVEPVVGNEAAIELDLYSSPTQQKTIEHATSSWLPSVTDRLKLVQETDPNAYSIIIHHPGIPLSPHNSTGAVAKPSAISLMVIRMPALLARTNADASNSASFYIYDATHKDEDPVFLGAHTSYAQPDGVVTFRGLPELSLVDLEASVKTPFALRKVSIADREWKVVVVALPDTYEPQIGIVVVGGVIIAMASLILSTCFWFHMSHVKKVNAEKAQIVVDTARQQALAERQLNDYVAHEVRNPLSSAIAALSFVTAAAQEPTQTSEDKKNMIADLQIVDSSLQFINELLRNMLDMHRAANQQMEATMAPTDILRDVFEPVASILYLRGNKVKIMMECPPNIVVMSDRLRLKQIVMNLAMNSTKFVQKGFIKLKCVTIEASNGAQSVQIHLEDSGPGIPPEKRQNLFDKFQESLDLLNQGIGIGLCLCKHLTNLIGGELYLDEEYDSGVQGCPGTRFVVDLRTPPVDETIWDERQTYPLGATGTETHGNLTATEHGDASIYVEEANVQNTPDEYETDNCDQTTPQPPAALSPAPERPSRGGTQHQHGQSYHPRNTPKDLPESLKVLFTDDDTILRKLFSRSLRRIAPGWEVHVCDIKATIIFSGAMVVALSLGSVVSPTRFRLPPFPGSSQWGKLYTPVRNERV</sequence>
<dbReference type="GO" id="GO:0009927">
    <property type="term" value="F:histidine phosphotransfer kinase activity"/>
    <property type="evidence" value="ECO:0007669"/>
    <property type="project" value="TreeGrafter"/>
</dbReference>
<evidence type="ECO:0000256" key="5">
    <source>
        <dbReference type="ARBA" id="ARBA00022679"/>
    </source>
</evidence>
<comment type="subcellular location">
    <subcellularLocation>
        <location evidence="2">Membrane</location>
    </subcellularLocation>
</comment>
<evidence type="ECO:0000256" key="3">
    <source>
        <dbReference type="ARBA" id="ARBA00012438"/>
    </source>
</evidence>
<comment type="caution">
    <text evidence="14">The sequence shown here is derived from an EMBL/GenBank/DDBJ whole genome shotgun (WGS) entry which is preliminary data.</text>
</comment>
<dbReference type="PANTHER" id="PTHR43047:SF72">
    <property type="entry name" value="OSMOSENSING HISTIDINE PROTEIN KINASE SLN1"/>
    <property type="match status" value="1"/>
</dbReference>
<dbReference type="InterPro" id="IPR003661">
    <property type="entry name" value="HisK_dim/P_dom"/>
</dbReference>
<dbReference type="Gene3D" id="1.10.287.130">
    <property type="match status" value="1"/>
</dbReference>
<dbReference type="Pfam" id="PF02518">
    <property type="entry name" value="HATPase_c"/>
    <property type="match status" value="1"/>
</dbReference>
<organism evidence="14 15">
    <name type="scientific">Seminavis robusta</name>
    <dbReference type="NCBI Taxonomy" id="568900"/>
    <lineage>
        <taxon>Eukaryota</taxon>
        <taxon>Sar</taxon>
        <taxon>Stramenopiles</taxon>
        <taxon>Ochrophyta</taxon>
        <taxon>Bacillariophyta</taxon>
        <taxon>Bacillariophyceae</taxon>
        <taxon>Bacillariophycidae</taxon>
        <taxon>Naviculales</taxon>
        <taxon>Naviculaceae</taxon>
        <taxon>Seminavis</taxon>
    </lineage>
</organism>
<dbReference type="InterPro" id="IPR006189">
    <property type="entry name" value="CHASE_dom"/>
</dbReference>
<feature type="compositionally biased region" description="Polar residues" evidence="10">
    <location>
        <begin position="34"/>
        <end position="45"/>
    </location>
</feature>
<dbReference type="Gene3D" id="3.30.565.10">
    <property type="entry name" value="Histidine kinase-like ATPase, C-terminal domain"/>
    <property type="match status" value="1"/>
</dbReference>
<evidence type="ECO:0000256" key="6">
    <source>
        <dbReference type="ARBA" id="ARBA00022692"/>
    </source>
</evidence>
<protein>
    <recommendedName>
        <fullName evidence="3">histidine kinase</fullName>
        <ecNumber evidence="3">2.7.13.3</ecNumber>
    </recommendedName>
</protein>
<feature type="domain" description="CHASE" evidence="13">
    <location>
        <begin position="250"/>
        <end position="426"/>
    </location>
</feature>
<reference evidence="14" key="1">
    <citation type="submission" date="2020-06" db="EMBL/GenBank/DDBJ databases">
        <authorList>
            <consortium name="Plant Systems Biology data submission"/>
        </authorList>
    </citation>
    <scope>NUCLEOTIDE SEQUENCE</scope>
    <source>
        <strain evidence="14">D6</strain>
    </source>
</reference>
<dbReference type="InterPro" id="IPR005467">
    <property type="entry name" value="His_kinase_dom"/>
</dbReference>
<keyword evidence="7 14" id="KW-0418">Kinase</keyword>
<proteinExistence type="predicted"/>
<dbReference type="InterPro" id="IPR036890">
    <property type="entry name" value="HATPase_C_sf"/>
</dbReference>
<feature type="region of interest" description="Disordered" evidence="10">
    <location>
        <begin position="1"/>
        <end position="45"/>
    </location>
</feature>
<keyword evidence="15" id="KW-1185">Reference proteome</keyword>
<evidence type="ECO:0000256" key="11">
    <source>
        <dbReference type="SAM" id="Phobius"/>
    </source>
</evidence>
<dbReference type="GO" id="GO:0005886">
    <property type="term" value="C:plasma membrane"/>
    <property type="evidence" value="ECO:0007669"/>
    <property type="project" value="TreeGrafter"/>
</dbReference>
<dbReference type="PROSITE" id="PS50109">
    <property type="entry name" value="HIS_KIN"/>
    <property type="match status" value="1"/>
</dbReference>
<evidence type="ECO:0000256" key="8">
    <source>
        <dbReference type="ARBA" id="ARBA00022989"/>
    </source>
</evidence>
<feature type="compositionally biased region" description="Low complexity" evidence="10">
    <location>
        <begin position="1"/>
        <end position="21"/>
    </location>
</feature>
<dbReference type="InterPro" id="IPR003594">
    <property type="entry name" value="HATPase_dom"/>
</dbReference>
<keyword evidence="9 11" id="KW-0472">Membrane</keyword>
<evidence type="ECO:0000259" key="13">
    <source>
        <dbReference type="PROSITE" id="PS50839"/>
    </source>
</evidence>
<feature type="compositionally biased region" description="Polar residues" evidence="10">
    <location>
        <begin position="798"/>
        <end position="810"/>
    </location>
</feature>
<dbReference type="CDD" id="cd00082">
    <property type="entry name" value="HisKA"/>
    <property type="match status" value="1"/>
</dbReference>
<evidence type="ECO:0000256" key="10">
    <source>
        <dbReference type="SAM" id="MobiDB-lite"/>
    </source>
</evidence>
<dbReference type="InterPro" id="IPR004358">
    <property type="entry name" value="Sig_transdc_His_kin-like_C"/>
</dbReference>
<dbReference type="InterPro" id="IPR036097">
    <property type="entry name" value="HisK_dim/P_sf"/>
</dbReference>
<dbReference type="SMART" id="SM00388">
    <property type="entry name" value="HisKA"/>
    <property type="match status" value="1"/>
</dbReference>
<dbReference type="AlphaFoldDB" id="A0A9N8EU49"/>
<dbReference type="InterPro" id="IPR042240">
    <property type="entry name" value="CHASE_sf"/>
</dbReference>
<keyword evidence="8 11" id="KW-1133">Transmembrane helix</keyword>
<feature type="transmembrane region" description="Helical" evidence="11">
    <location>
        <begin position="438"/>
        <end position="461"/>
    </location>
</feature>
<feature type="domain" description="Histidine kinase" evidence="12">
    <location>
        <begin position="494"/>
        <end position="723"/>
    </location>
</feature>
<evidence type="ECO:0000256" key="9">
    <source>
        <dbReference type="ARBA" id="ARBA00023136"/>
    </source>
</evidence>
<dbReference type="GO" id="GO:0000155">
    <property type="term" value="F:phosphorelay sensor kinase activity"/>
    <property type="evidence" value="ECO:0007669"/>
    <property type="project" value="InterPro"/>
</dbReference>
<dbReference type="SMART" id="SM01079">
    <property type="entry name" value="CHASE"/>
    <property type="match status" value="1"/>
</dbReference>
<feature type="transmembrane region" description="Helical" evidence="11">
    <location>
        <begin position="98"/>
        <end position="121"/>
    </location>
</feature>
<evidence type="ECO:0000313" key="15">
    <source>
        <dbReference type="Proteomes" id="UP001153069"/>
    </source>
</evidence>
<evidence type="ECO:0000256" key="4">
    <source>
        <dbReference type="ARBA" id="ARBA00022553"/>
    </source>
</evidence>
<keyword evidence="5" id="KW-0808">Transferase</keyword>
<evidence type="ECO:0000259" key="12">
    <source>
        <dbReference type="PROSITE" id="PS50109"/>
    </source>
</evidence>
<keyword evidence="6 11" id="KW-0812">Transmembrane</keyword>
<dbReference type="Gene3D" id="3.30.450.350">
    <property type="entry name" value="CHASE domain"/>
    <property type="match status" value="1"/>
</dbReference>
<keyword evidence="4" id="KW-0597">Phosphoprotein</keyword>
<dbReference type="PRINTS" id="PR00344">
    <property type="entry name" value="BCTRLSENSOR"/>
</dbReference>
<dbReference type="EC" id="2.7.13.3" evidence="3"/>
<dbReference type="PROSITE" id="PS50839">
    <property type="entry name" value="CHASE"/>
    <property type="match status" value="1"/>
</dbReference>
<comment type="catalytic activity">
    <reaction evidence="1">
        <text>ATP + protein L-histidine = ADP + protein N-phospho-L-histidine.</text>
        <dbReference type="EC" id="2.7.13.3"/>
    </reaction>
</comment>
<dbReference type="SUPFAM" id="SSF47384">
    <property type="entry name" value="Homodimeric domain of signal transducing histidine kinase"/>
    <property type="match status" value="1"/>
</dbReference>
<dbReference type="OrthoDB" id="42472at2759"/>
<evidence type="ECO:0000256" key="7">
    <source>
        <dbReference type="ARBA" id="ARBA00022777"/>
    </source>
</evidence>
<dbReference type="PANTHER" id="PTHR43047">
    <property type="entry name" value="TWO-COMPONENT HISTIDINE PROTEIN KINASE"/>
    <property type="match status" value="1"/>
</dbReference>
<dbReference type="Proteomes" id="UP001153069">
    <property type="component" value="Unassembled WGS sequence"/>
</dbReference>
<name>A0A9N8EU49_9STRA</name>
<dbReference type="SMART" id="SM00387">
    <property type="entry name" value="HATPase_c"/>
    <property type="match status" value="1"/>
</dbReference>
<gene>
    <name evidence="14" type="ORF">SEMRO_1957_G307820.1</name>
</gene>
<dbReference type="EMBL" id="CAICTM010001955">
    <property type="protein sequence ID" value="CAB9527207.1"/>
    <property type="molecule type" value="Genomic_DNA"/>
</dbReference>
<dbReference type="Pfam" id="PF00512">
    <property type="entry name" value="HisKA"/>
    <property type="match status" value="1"/>
</dbReference>
<evidence type="ECO:0000256" key="1">
    <source>
        <dbReference type="ARBA" id="ARBA00000085"/>
    </source>
</evidence>
<evidence type="ECO:0000256" key="2">
    <source>
        <dbReference type="ARBA" id="ARBA00004370"/>
    </source>
</evidence>
<dbReference type="SUPFAM" id="SSF55874">
    <property type="entry name" value="ATPase domain of HSP90 chaperone/DNA topoisomerase II/histidine kinase"/>
    <property type="match status" value="1"/>
</dbReference>
<evidence type="ECO:0000313" key="14">
    <source>
        <dbReference type="EMBL" id="CAB9527207.1"/>
    </source>
</evidence>
<dbReference type="Pfam" id="PF03924">
    <property type="entry name" value="CHASE"/>
    <property type="match status" value="1"/>
</dbReference>
<feature type="region of interest" description="Disordered" evidence="10">
    <location>
        <begin position="769"/>
        <end position="818"/>
    </location>
</feature>
<accession>A0A9N8EU49</accession>